<feature type="transmembrane region" description="Helical" evidence="6">
    <location>
        <begin position="331"/>
        <end position="351"/>
    </location>
</feature>
<evidence type="ECO:0000313" key="8">
    <source>
        <dbReference type="EMBL" id="RJG00670.1"/>
    </source>
</evidence>
<dbReference type="PROSITE" id="PS50850">
    <property type="entry name" value="MFS"/>
    <property type="match status" value="1"/>
</dbReference>
<organism evidence="8 9">
    <name type="scientific">Noviherbaspirillum sedimenti</name>
    <dbReference type="NCBI Taxonomy" id="2320865"/>
    <lineage>
        <taxon>Bacteria</taxon>
        <taxon>Pseudomonadati</taxon>
        <taxon>Pseudomonadota</taxon>
        <taxon>Betaproteobacteria</taxon>
        <taxon>Burkholderiales</taxon>
        <taxon>Oxalobacteraceae</taxon>
        <taxon>Noviherbaspirillum</taxon>
    </lineage>
</organism>
<comment type="subcellular location">
    <subcellularLocation>
        <location evidence="1">Membrane</location>
        <topology evidence="1">Multi-pass membrane protein</topology>
    </subcellularLocation>
</comment>
<keyword evidence="2" id="KW-0813">Transport</keyword>
<dbReference type="SUPFAM" id="SSF103473">
    <property type="entry name" value="MFS general substrate transporter"/>
    <property type="match status" value="1"/>
</dbReference>
<evidence type="ECO:0000313" key="9">
    <source>
        <dbReference type="Proteomes" id="UP000266327"/>
    </source>
</evidence>
<dbReference type="PRINTS" id="PR01036">
    <property type="entry name" value="TCRTETB"/>
</dbReference>
<dbReference type="InterPro" id="IPR036259">
    <property type="entry name" value="MFS_trans_sf"/>
</dbReference>
<feature type="transmembrane region" description="Helical" evidence="6">
    <location>
        <begin position="46"/>
        <end position="66"/>
    </location>
</feature>
<feature type="transmembrane region" description="Helical" evidence="6">
    <location>
        <begin position="222"/>
        <end position="245"/>
    </location>
</feature>
<dbReference type="EMBL" id="QYUQ01000002">
    <property type="protein sequence ID" value="RJG00670.1"/>
    <property type="molecule type" value="Genomic_DNA"/>
</dbReference>
<feature type="transmembrane region" description="Helical" evidence="6">
    <location>
        <begin position="134"/>
        <end position="157"/>
    </location>
</feature>
<keyword evidence="4 6" id="KW-1133">Transmembrane helix</keyword>
<accession>A0A3A3GID3</accession>
<feature type="transmembrane region" description="Helical" evidence="6">
    <location>
        <begin position="78"/>
        <end position="97"/>
    </location>
</feature>
<protein>
    <submittedName>
        <fullName evidence="8">MFS transporter</fullName>
    </submittedName>
</protein>
<evidence type="ECO:0000259" key="7">
    <source>
        <dbReference type="PROSITE" id="PS50850"/>
    </source>
</evidence>
<evidence type="ECO:0000256" key="4">
    <source>
        <dbReference type="ARBA" id="ARBA00022989"/>
    </source>
</evidence>
<evidence type="ECO:0000256" key="6">
    <source>
        <dbReference type="SAM" id="Phobius"/>
    </source>
</evidence>
<dbReference type="InterPro" id="IPR011701">
    <property type="entry name" value="MFS"/>
</dbReference>
<feature type="transmembrane region" description="Helical" evidence="6">
    <location>
        <begin position="357"/>
        <end position="379"/>
    </location>
</feature>
<dbReference type="Proteomes" id="UP000266327">
    <property type="component" value="Unassembled WGS sequence"/>
</dbReference>
<dbReference type="GO" id="GO:0016020">
    <property type="term" value="C:membrane"/>
    <property type="evidence" value="ECO:0007669"/>
    <property type="project" value="UniProtKB-SubCell"/>
</dbReference>
<feature type="domain" description="Major facilitator superfamily (MFS) profile" evidence="7">
    <location>
        <begin position="13"/>
        <end position="465"/>
    </location>
</feature>
<feature type="transmembrane region" description="Helical" evidence="6">
    <location>
        <begin position="439"/>
        <end position="460"/>
    </location>
</feature>
<dbReference type="PANTHER" id="PTHR42718:SF9">
    <property type="entry name" value="MAJOR FACILITATOR SUPERFAMILY MULTIDRUG TRANSPORTER MFSC"/>
    <property type="match status" value="1"/>
</dbReference>
<dbReference type="CDD" id="cd17504">
    <property type="entry name" value="MFS_MMR_MDR_like"/>
    <property type="match status" value="1"/>
</dbReference>
<name>A0A3A3GID3_9BURK</name>
<sequence length="476" mass="50032">MSGQKMSARMWLMLFAIGTAELAGAFETGMIYTALAVFLKEFGDPIGVGWLLTGYLLVGGATVAICSRLGDIYGRRRVVLIMLAICAIGSLVSAFATSLTWVIVGRCLQGMAAPILPLCYGLAREHMPPARVPLAIGVIGGTAAAGVGAGILLGGVIVDNFSWHALFYWSTAIVIVGWLVVFTILPPSQRQPSTKPLDVVGALLFAPAVAALLFAVSKGAAWGWFDARTLGLAFGALAVLSYWVYYELQQEEPMIDVRLLANRQILLANICMGLAAFGAMQAQVISLLLQQPTWTLVGLGASATLAGALKVPGNIAGSLSSPVSGWVASKYGGRMAMMVGALICAVGWTALTFDHSQLWIVAATVLITGSGIVFLFAAIPNVIVEVCPKERTSEATGLSVVVRTTFHAAGGQILAVVMASSTITDPARGKGVFPTEQAYTTVFVVIALCCWLCVLIAYMLPHRARAPLVLQSASNP</sequence>
<keyword evidence="9" id="KW-1185">Reference proteome</keyword>
<dbReference type="RefSeq" id="WP_119784125.1">
    <property type="nucleotide sequence ID" value="NZ_QYUQ01000002.1"/>
</dbReference>
<evidence type="ECO:0000256" key="1">
    <source>
        <dbReference type="ARBA" id="ARBA00004141"/>
    </source>
</evidence>
<comment type="caution">
    <text evidence="8">The sequence shown here is derived from an EMBL/GenBank/DDBJ whole genome shotgun (WGS) entry which is preliminary data.</text>
</comment>
<keyword evidence="5 6" id="KW-0472">Membrane</keyword>
<dbReference type="OrthoDB" id="9764259at2"/>
<feature type="transmembrane region" description="Helical" evidence="6">
    <location>
        <begin position="294"/>
        <end position="311"/>
    </location>
</feature>
<feature type="transmembrane region" description="Helical" evidence="6">
    <location>
        <begin position="266"/>
        <end position="288"/>
    </location>
</feature>
<feature type="transmembrane region" description="Helical" evidence="6">
    <location>
        <begin position="163"/>
        <end position="185"/>
    </location>
</feature>
<proteinExistence type="predicted"/>
<dbReference type="Pfam" id="PF07690">
    <property type="entry name" value="MFS_1"/>
    <property type="match status" value="1"/>
</dbReference>
<evidence type="ECO:0000256" key="5">
    <source>
        <dbReference type="ARBA" id="ARBA00023136"/>
    </source>
</evidence>
<reference evidence="9" key="1">
    <citation type="submission" date="2018-09" db="EMBL/GenBank/DDBJ databases">
        <authorList>
            <person name="Zhu H."/>
        </authorList>
    </citation>
    <scope>NUCLEOTIDE SEQUENCE [LARGE SCALE GENOMIC DNA]</scope>
    <source>
        <strain evidence="9">K1S02-23</strain>
    </source>
</reference>
<keyword evidence="3 6" id="KW-0812">Transmembrane</keyword>
<feature type="transmembrane region" description="Helical" evidence="6">
    <location>
        <begin position="400"/>
        <end position="419"/>
    </location>
</feature>
<dbReference type="InterPro" id="IPR020846">
    <property type="entry name" value="MFS_dom"/>
</dbReference>
<gene>
    <name evidence="8" type="ORF">D3878_02960</name>
</gene>
<feature type="transmembrane region" description="Helical" evidence="6">
    <location>
        <begin position="197"/>
        <end position="216"/>
    </location>
</feature>
<evidence type="ECO:0000256" key="2">
    <source>
        <dbReference type="ARBA" id="ARBA00022448"/>
    </source>
</evidence>
<dbReference type="Gene3D" id="1.20.1720.10">
    <property type="entry name" value="Multidrug resistance protein D"/>
    <property type="match status" value="1"/>
</dbReference>
<evidence type="ECO:0000256" key="3">
    <source>
        <dbReference type="ARBA" id="ARBA00022692"/>
    </source>
</evidence>
<dbReference type="GO" id="GO:0022857">
    <property type="term" value="F:transmembrane transporter activity"/>
    <property type="evidence" value="ECO:0007669"/>
    <property type="project" value="InterPro"/>
</dbReference>
<dbReference type="AlphaFoldDB" id="A0A3A3GID3"/>
<dbReference type="Gene3D" id="1.20.1250.20">
    <property type="entry name" value="MFS general substrate transporter like domains"/>
    <property type="match status" value="1"/>
</dbReference>
<dbReference type="PANTHER" id="PTHR42718">
    <property type="entry name" value="MAJOR FACILITATOR SUPERFAMILY MULTIDRUG TRANSPORTER MFSC"/>
    <property type="match status" value="1"/>
</dbReference>